<dbReference type="InterPro" id="IPR011990">
    <property type="entry name" value="TPR-like_helical_dom_sf"/>
</dbReference>
<accession>A0A0F0GA59</accession>
<protein>
    <recommendedName>
        <fullName evidence="3">MalT-like TPR region domain-containing protein</fullName>
    </recommendedName>
</protein>
<dbReference type="PATRIC" id="fig|68170.10.peg.4050"/>
<dbReference type="Proteomes" id="UP000033393">
    <property type="component" value="Unassembled WGS sequence"/>
</dbReference>
<feature type="non-terminal residue" evidence="1">
    <location>
        <position position="1"/>
    </location>
</feature>
<name>A0A0F0GA59_LENAE</name>
<proteinExistence type="predicted"/>
<gene>
    <name evidence="1" type="ORF">UK23_48045</name>
</gene>
<evidence type="ECO:0008006" key="3">
    <source>
        <dbReference type="Google" id="ProtNLM"/>
    </source>
</evidence>
<evidence type="ECO:0000313" key="2">
    <source>
        <dbReference type="Proteomes" id="UP000033393"/>
    </source>
</evidence>
<dbReference type="Gene3D" id="1.25.40.10">
    <property type="entry name" value="Tetratricopeptide repeat domain"/>
    <property type="match status" value="1"/>
</dbReference>
<keyword evidence="2" id="KW-1185">Reference proteome</keyword>
<dbReference type="SUPFAM" id="SSF48452">
    <property type="entry name" value="TPR-like"/>
    <property type="match status" value="1"/>
</dbReference>
<evidence type="ECO:0000313" key="1">
    <source>
        <dbReference type="EMBL" id="KJK32934.1"/>
    </source>
</evidence>
<dbReference type="AlphaFoldDB" id="A0A0F0GA59"/>
<feature type="non-terminal residue" evidence="1">
    <location>
        <position position="248"/>
    </location>
</feature>
<dbReference type="EMBL" id="JYJG01000636">
    <property type="protein sequence ID" value="KJK32934.1"/>
    <property type="molecule type" value="Genomic_DNA"/>
</dbReference>
<sequence>GEAGSWLEQERSSWLAAFNEAARIGWHRQVLELATAMHWYSDDRWYAVEWVEIFGLGVDAARALGDVAAEAQQRNFLGWALAMVKNTEAALEQYLLALRCAEAADDPLERMWALAYASFHEYSQVGRATAMEHARQSVELAAPFDFWAVQMPVRYRFGALLLLDGQPEEAFAHMDALHEEVERRRRAGEATKARDRLTAILVEGIARCLHAMGRCDQAVPLFARSRVMQQEVGATGLAAAAAVWEGRC</sequence>
<reference evidence="1 2" key="1">
    <citation type="submission" date="2015-02" db="EMBL/GenBank/DDBJ databases">
        <authorList>
            <person name="Ju K.-S."/>
            <person name="Doroghazi J.R."/>
            <person name="Metcalf W."/>
        </authorList>
    </citation>
    <scope>NUCLEOTIDE SEQUENCE [LARGE SCALE GENOMIC DNA]</scope>
    <source>
        <strain evidence="1 2">NRRL B-16140</strain>
    </source>
</reference>
<comment type="caution">
    <text evidence="1">The sequence shown here is derived from an EMBL/GenBank/DDBJ whole genome shotgun (WGS) entry which is preliminary data.</text>
</comment>
<organism evidence="1 2">
    <name type="scientific">Lentzea aerocolonigenes</name>
    <name type="common">Lechevalieria aerocolonigenes</name>
    <name type="synonym">Saccharothrix aerocolonigenes</name>
    <dbReference type="NCBI Taxonomy" id="68170"/>
    <lineage>
        <taxon>Bacteria</taxon>
        <taxon>Bacillati</taxon>
        <taxon>Actinomycetota</taxon>
        <taxon>Actinomycetes</taxon>
        <taxon>Pseudonocardiales</taxon>
        <taxon>Pseudonocardiaceae</taxon>
        <taxon>Lentzea</taxon>
    </lineage>
</organism>